<organism evidence="3 4">
    <name type="scientific">Pristionchus pacificus</name>
    <name type="common">Parasitic nematode worm</name>
    <dbReference type="NCBI Taxonomy" id="54126"/>
    <lineage>
        <taxon>Eukaryota</taxon>
        <taxon>Metazoa</taxon>
        <taxon>Ecdysozoa</taxon>
        <taxon>Nematoda</taxon>
        <taxon>Chromadorea</taxon>
        <taxon>Rhabditida</taxon>
        <taxon>Rhabditina</taxon>
        <taxon>Diplogasteromorpha</taxon>
        <taxon>Diplogasteroidea</taxon>
        <taxon>Neodiplogasteridae</taxon>
        <taxon>Pristionchus</taxon>
    </lineage>
</organism>
<evidence type="ECO:0000313" key="3">
    <source>
        <dbReference type="EnsemblMetazoa" id="PPA43201.1"/>
    </source>
</evidence>
<accession>A0A8R1Z1J3</accession>
<reference evidence="3" key="2">
    <citation type="submission" date="2022-06" db="UniProtKB">
        <authorList>
            <consortium name="EnsemblMetazoa"/>
        </authorList>
    </citation>
    <scope>IDENTIFICATION</scope>
    <source>
        <strain evidence="3">PS312</strain>
    </source>
</reference>
<keyword evidence="4" id="KW-1185">Reference proteome</keyword>
<evidence type="ECO:0000313" key="4">
    <source>
        <dbReference type="Proteomes" id="UP000005239"/>
    </source>
</evidence>
<name>A0A2A6CDL0_PRIPA</name>
<accession>A0A2A6CDL0</accession>
<dbReference type="EnsemblMetazoa" id="PPA43201.1">
    <property type="protein sequence ID" value="PPA43201.1"/>
    <property type="gene ID" value="WBGene00281570"/>
</dbReference>
<proteinExistence type="predicted"/>
<feature type="region of interest" description="Disordered" evidence="1">
    <location>
        <begin position="297"/>
        <end position="364"/>
    </location>
</feature>
<keyword evidence="2" id="KW-0732">Signal</keyword>
<feature type="compositionally biased region" description="Basic and acidic residues" evidence="1">
    <location>
        <begin position="297"/>
        <end position="319"/>
    </location>
</feature>
<protein>
    <submittedName>
        <fullName evidence="3">Uncharacterized protein</fullName>
    </submittedName>
</protein>
<sequence length="364" mass="40814">MRSTLLLLLVSLGLAAAAAPTPPPATTRPHYQEEARAFFGKVANLLAKHQFVDLYDLVAAKAEDLVPGIVGDRRSCGPSRDVSPSTLSLLTRERRHLQSSCGSQLLGQKVRYEDVDQYLLDMQVMAQGEVPTTEFYMETDSPASRIFDRQSQMKPLQSQLVLLLHVHKCVMRATAAETTAQVFVSTNQQYLLKRQDESTQQFAQLNAAFTHQEIRSEEINQNVLKQQDAKDAMVQHLIRLQNETAQKNRRNEEIMQQLIASIFKLQSAFDQQTIRNEKQALKLQDENARLAALVNAHEKKLPARPEHFAAEDREKKDSNDLASDDENNHRHSTSDIHNDNSAHSDLDAINSDGGEPGEAQAEKG</sequence>
<feature type="compositionally biased region" description="Basic and acidic residues" evidence="1">
    <location>
        <begin position="326"/>
        <end position="346"/>
    </location>
</feature>
<reference evidence="4" key="1">
    <citation type="journal article" date="2008" name="Nat. Genet.">
        <title>The Pristionchus pacificus genome provides a unique perspective on nematode lifestyle and parasitism.</title>
        <authorList>
            <person name="Dieterich C."/>
            <person name="Clifton S.W."/>
            <person name="Schuster L.N."/>
            <person name="Chinwalla A."/>
            <person name="Delehaunty K."/>
            <person name="Dinkelacker I."/>
            <person name="Fulton L."/>
            <person name="Fulton R."/>
            <person name="Godfrey J."/>
            <person name="Minx P."/>
            <person name="Mitreva M."/>
            <person name="Roeseler W."/>
            <person name="Tian H."/>
            <person name="Witte H."/>
            <person name="Yang S.P."/>
            <person name="Wilson R.K."/>
            <person name="Sommer R.J."/>
        </authorList>
    </citation>
    <scope>NUCLEOTIDE SEQUENCE [LARGE SCALE GENOMIC DNA]</scope>
    <source>
        <strain evidence="4">PS312</strain>
    </source>
</reference>
<evidence type="ECO:0000256" key="1">
    <source>
        <dbReference type="SAM" id="MobiDB-lite"/>
    </source>
</evidence>
<feature type="chain" id="PRO_5043769592" evidence="2">
    <location>
        <begin position="18"/>
        <end position="364"/>
    </location>
</feature>
<gene>
    <name evidence="3" type="primary">WBGene00281570</name>
</gene>
<dbReference type="AlphaFoldDB" id="A0A2A6CDL0"/>
<dbReference type="Proteomes" id="UP000005239">
    <property type="component" value="Unassembled WGS sequence"/>
</dbReference>
<feature type="signal peptide" evidence="2">
    <location>
        <begin position="1"/>
        <end position="17"/>
    </location>
</feature>
<evidence type="ECO:0000256" key="2">
    <source>
        <dbReference type="SAM" id="SignalP"/>
    </source>
</evidence>